<dbReference type="InterPro" id="IPR050435">
    <property type="entry name" value="MZM1/LYRM7"/>
</dbReference>
<sequence length="124" mass="13403">MSISSRASQAQLALSAYRNGLRATKIAFGRDARMLNAARAQMKAGMHNPPEPSKTSEQQIQDLNDIAAFLRRNVVQGKLSKSGQYHLNIHSETELGDNESIKVTKKTLAARGGGCCGGGKQLYD</sequence>
<protein>
    <recommendedName>
        <fullName evidence="4">Mitochondrial zinc maintenance protein 1, mitochondrial</fullName>
    </recommendedName>
</protein>
<dbReference type="OrthoDB" id="529194at2759"/>
<comment type="function">
    <text evidence="8">Assembly factor required for Rieske Fe-S protein RIP1 incorporation into the cytochrome b-c1 (CIII) complex. Functions as a chaperone, binding to this subunit within the mitochondrial matrix and stabilizing it prior to its translocation and insertion into the late CIII dimeric intermediate within the mitochondrial inner membrane. Modulates the mitochondrial matrix zinc pool.</text>
</comment>
<keyword evidence="6" id="KW-0496">Mitochondrion</keyword>
<dbReference type="EMBL" id="LT598464">
    <property type="protein sequence ID" value="SCU81495.1"/>
    <property type="molecule type" value="Genomic_DNA"/>
</dbReference>
<evidence type="ECO:0000256" key="2">
    <source>
        <dbReference type="ARBA" id="ARBA00009949"/>
    </source>
</evidence>
<evidence type="ECO:0000256" key="7">
    <source>
        <dbReference type="ARBA" id="ARBA00023186"/>
    </source>
</evidence>
<organism evidence="9 10">
    <name type="scientific">Lachancea mirantina</name>
    <dbReference type="NCBI Taxonomy" id="1230905"/>
    <lineage>
        <taxon>Eukaryota</taxon>
        <taxon>Fungi</taxon>
        <taxon>Dikarya</taxon>
        <taxon>Ascomycota</taxon>
        <taxon>Saccharomycotina</taxon>
        <taxon>Saccharomycetes</taxon>
        <taxon>Saccharomycetales</taxon>
        <taxon>Saccharomycetaceae</taxon>
        <taxon>Lachancea</taxon>
    </lineage>
</organism>
<evidence type="ECO:0000256" key="6">
    <source>
        <dbReference type="ARBA" id="ARBA00023128"/>
    </source>
</evidence>
<evidence type="ECO:0000313" key="10">
    <source>
        <dbReference type="Proteomes" id="UP000191024"/>
    </source>
</evidence>
<dbReference type="STRING" id="1230905.A0A1G4IWW9"/>
<reference evidence="9 10" key="1">
    <citation type="submission" date="2016-03" db="EMBL/GenBank/DDBJ databases">
        <authorList>
            <person name="Devillers H."/>
        </authorList>
    </citation>
    <scope>NUCLEOTIDE SEQUENCE [LARGE SCALE GENOMIC DNA]</scope>
    <source>
        <strain evidence="9">CBS 11717</strain>
    </source>
</reference>
<comment type="subcellular location">
    <subcellularLocation>
        <location evidence="1">Mitochondrion matrix</location>
    </subcellularLocation>
</comment>
<accession>A0A1G4IWW9</accession>
<dbReference type="AlphaFoldDB" id="A0A1G4IWW9"/>
<comment type="subunit">
    <text evidence="3">Interacts with RIP1.</text>
</comment>
<dbReference type="GO" id="GO:0044183">
    <property type="term" value="F:protein folding chaperone"/>
    <property type="evidence" value="ECO:0007669"/>
    <property type="project" value="TreeGrafter"/>
</dbReference>
<gene>
    <name evidence="9" type="ORF">LAMI_0B06480G</name>
</gene>
<evidence type="ECO:0000313" key="9">
    <source>
        <dbReference type="EMBL" id="SCU81495.1"/>
    </source>
</evidence>
<name>A0A1G4IWW9_9SACH</name>
<evidence type="ECO:0000256" key="8">
    <source>
        <dbReference type="ARBA" id="ARBA00025268"/>
    </source>
</evidence>
<dbReference type="GO" id="GO:0005759">
    <property type="term" value="C:mitochondrial matrix"/>
    <property type="evidence" value="ECO:0007669"/>
    <property type="project" value="UniProtKB-SubCell"/>
</dbReference>
<comment type="similarity">
    <text evidence="2">Belongs to the complex I LYR family. MZM1 subfamily.</text>
</comment>
<evidence type="ECO:0000256" key="1">
    <source>
        <dbReference type="ARBA" id="ARBA00004305"/>
    </source>
</evidence>
<dbReference type="PANTHER" id="PTHR46749">
    <property type="entry name" value="COMPLEX III ASSEMBLY FACTOR LYRM7"/>
    <property type="match status" value="1"/>
</dbReference>
<dbReference type="GO" id="GO:0034551">
    <property type="term" value="P:mitochondrial respiratory chain complex III assembly"/>
    <property type="evidence" value="ECO:0007669"/>
    <property type="project" value="InterPro"/>
</dbReference>
<evidence type="ECO:0000256" key="5">
    <source>
        <dbReference type="ARBA" id="ARBA00022946"/>
    </source>
</evidence>
<evidence type="ECO:0000256" key="3">
    <source>
        <dbReference type="ARBA" id="ARBA00011589"/>
    </source>
</evidence>
<proteinExistence type="inferred from homology"/>
<dbReference type="PANTHER" id="PTHR46749:SF1">
    <property type="entry name" value="COMPLEX III ASSEMBLY FACTOR LYRM7"/>
    <property type="match status" value="1"/>
</dbReference>
<dbReference type="Proteomes" id="UP000191024">
    <property type="component" value="Chromosome B"/>
</dbReference>
<dbReference type="InterPro" id="IPR045298">
    <property type="entry name" value="Complex1_LYR_LYRM7"/>
</dbReference>
<evidence type="ECO:0000256" key="4">
    <source>
        <dbReference type="ARBA" id="ARBA00015108"/>
    </source>
</evidence>
<keyword evidence="7" id="KW-0143">Chaperone</keyword>
<keyword evidence="10" id="KW-1185">Reference proteome</keyword>
<dbReference type="CDD" id="cd20267">
    <property type="entry name" value="Complex1_LYR_LYRM7"/>
    <property type="match status" value="1"/>
</dbReference>
<keyword evidence="5" id="KW-0809">Transit peptide</keyword>